<gene>
    <name evidence="2" type="ORF">IHE55_13120</name>
</gene>
<keyword evidence="3" id="KW-1185">Reference proteome</keyword>
<accession>A0ABS0NKK0</accession>
<dbReference type="Proteomes" id="UP000807371">
    <property type="component" value="Unassembled WGS sequence"/>
</dbReference>
<dbReference type="Pfam" id="PF04149">
    <property type="entry name" value="DUF397"/>
    <property type="match status" value="1"/>
</dbReference>
<evidence type="ECO:0000313" key="2">
    <source>
        <dbReference type="EMBL" id="MBH5335686.1"/>
    </source>
</evidence>
<name>A0ABS0NKK0_9ACTN</name>
<dbReference type="RefSeq" id="WP_197989199.1">
    <property type="nucleotide sequence ID" value="NZ_JACYXC010000001.1"/>
</dbReference>
<dbReference type="EMBL" id="JACYXC010000001">
    <property type="protein sequence ID" value="MBH5335686.1"/>
    <property type="molecule type" value="Genomic_DNA"/>
</dbReference>
<evidence type="ECO:0000259" key="1">
    <source>
        <dbReference type="Pfam" id="PF04149"/>
    </source>
</evidence>
<organism evidence="2 3">
    <name type="scientific">Streptomyces pactum</name>
    <dbReference type="NCBI Taxonomy" id="68249"/>
    <lineage>
        <taxon>Bacteria</taxon>
        <taxon>Bacillati</taxon>
        <taxon>Actinomycetota</taxon>
        <taxon>Actinomycetes</taxon>
        <taxon>Kitasatosporales</taxon>
        <taxon>Streptomycetaceae</taxon>
        <taxon>Streptomyces</taxon>
    </lineage>
</organism>
<comment type="caution">
    <text evidence="2">The sequence shown here is derived from an EMBL/GenBank/DDBJ whole genome shotgun (WGS) entry which is preliminary data.</text>
</comment>
<evidence type="ECO:0000313" key="3">
    <source>
        <dbReference type="Proteomes" id="UP000807371"/>
    </source>
</evidence>
<dbReference type="InterPro" id="IPR007278">
    <property type="entry name" value="DUF397"/>
</dbReference>
<sequence>MDELTWRKSSYSEAGGNDCVELAASGTGIHLRESDDPGSILTTTPGTLRTLVRNAKRGRFDRLTARCR</sequence>
<protein>
    <submittedName>
        <fullName evidence="2">DUF397 domain-containing protein</fullName>
    </submittedName>
</protein>
<feature type="domain" description="DUF397" evidence="1">
    <location>
        <begin position="4"/>
        <end position="56"/>
    </location>
</feature>
<proteinExistence type="predicted"/>
<reference evidence="2 3" key="1">
    <citation type="submission" date="2020-09" db="EMBL/GenBank/DDBJ databases">
        <title>Biosynthesis of the nuclear factor of activated T cells inhibitor NFAT-133 and its congeners in Streptomyces pactum.</title>
        <authorList>
            <person name="Zhou W."/>
            <person name="Posri P."/>
            <person name="Abugrain M.E."/>
            <person name="Weisberg A.J."/>
            <person name="Chang J.H."/>
            <person name="Mahmud T."/>
        </authorList>
    </citation>
    <scope>NUCLEOTIDE SEQUENCE [LARGE SCALE GENOMIC DNA]</scope>
    <source>
        <strain evidence="2 3">ATCC 27456</strain>
    </source>
</reference>